<gene>
    <name evidence="1" type="ORF">CCO03_02470</name>
</gene>
<dbReference type="OrthoDB" id="9801945at2"/>
<dbReference type="InterPro" id="IPR016155">
    <property type="entry name" value="Mopterin_synth/thiamin_S_b"/>
</dbReference>
<dbReference type="EMBL" id="CP021455">
    <property type="protein sequence ID" value="ARU03700.1"/>
    <property type="molecule type" value="Genomic_DNA"/>
</dbReference>
<dbReference type="InterPro" id="IPR003749">
    <property type="entry name" value="ThiS/MoaD-like"/>
</dbReference>
<evidence type="ECO:0000313" key="1">
    <source>
        <dbReference type="EMBL" id="ARU03700.1"/>
    </source>
</evidence>
<dbReference type="KEGG" id="cser:CCO03_02470"/>
<evidence type="ECO:0008006" key="3">
    <source>
        <dbReference type="Google" id="ProtNLM"/>
    </source>
</evidence>
<dbReference type="Gene3D" id="3.10.20.30">
    <property type="match status" value="1"/>
</dbReference>
<accession>A0A1Y0EJR2</accession>
<evidence type="ECO:0000313" key="2">
    <source>
        <dbReference type="Proteomes" id="UP000196138"/>
    </source>
</evidence>
<dbReference type="AlphaFoldDB" id="A0A1Y0EJR2"/>
<dbReference type="Proteomes" id="UP000196138">
    <property type="component" value="Chromosome"/>
</dbReference>
<proteinExistence type="predicted"/>
<organism evidence="1 2">
    <name type="scientific">Comamonas serinivorans</name>
    <dbReference type="NCBI Taxonomy" id="1082851"/>
    <lineage>
        <taxon>Bacteria</taxon>
        <taxon>Pseudomonadati</taxon>
        <taxon>Pseudomonadota</taxon>
        <taxon>Betaproteobacteria</taxon>
        <taxon>Burkholderiales</taxon>
        <taxon>Comamonadaceae</taxon>
        <taxon>Comamonas</taxon>
    </lineage>
</organism>
<sequence length="84" mass="8918">MSDTITVLFFGPLKTLVPSGSEALPWTAGDTDDLLQLLRARGPEWAAALHPRALRLALNRQLLHTAAPIRPGDEVGLVPPVTGG</sequence>
<dbReference type="InterPro" id="IPR012675">
    <property type="entry name" value="Beta-grasp_dom_sf"/>
</dbReference>
<dbReference type="RefSeq" id="WP_087276808.1">
    <property type="nucleotide sequence ID" value="NZ_CP021455.1"/>
</dbReference>
<protein>
    <recommendedName>
        <fullName evidence="3">Molybdopterin synthase sulfur carrier subunit</fullName>
    </recommendedName>
</protein>
<name>A0A1Y0EJR2_9BURK</name>
<keyword evidence="2" id="KW-1185">Reference proteome</keyword>
<dbReference type="Pfam" id="PF02597">
    <property type="entry name" value="ThiS"/>
    <property type="match status" value="1"/>
</dbReference>
<dbReference type="CDD" id="cd00754">
    <property type="entry name" value="Ubl_MoaD"/>
    <property type="match status" value="1"/>
</dbReference>
<reference evidence="1 2" key="1">
    <citation type="submission" date="2017-05" db="EMBL/GenBank/DDBJ databases">
        <authorList>
            <person name="Song R."/>
            <person name="Chenine A.L."/>
            <person name="Ruprecht R.M."/>
        </authorList>
    </citation>
    <scope>NUCLEOTIDE SEQUENCE [LARGE SCALE GENOMIC DNA]</scope>
    <source>
        <strain evidence="1 2">DSM 26136</strain>
    </source>
</reference>
<dbReference type="SUPFAM" id="SSF54285">
    <property type="entry name" value="MoaD/ThiS"/>
    <property type="match status" value="1"/>
</dbReference>